<protein>
    <recommendedName>
        <fullName evidence="4">YibE/F family protein</fullName>
    </recommendedName>
</protein>
<keyword evidence="1" id="KW-1133">Transmembrane helix</keyword>
<dbReference type="RefSeq" id="WP_230097286.1">
    <property type="nucleotide sequence ID" value="NZ_CAKKNS010000007.1"/>
</dbReference>
<organism evidence="2 3">
    <name type="scientific">Periweissella fabaria</name>
    <dbReference type="NCBI Taxonomy" id="546157"/>
    <lineage>
        <taxon>Bacteria</taxon>
        <taxon>Bacillati</taxon>
        <taxon>Bacillota</taxon>
        <taxon>Bacilli</taxon>
        <taxon>Lactobacillales</taxon>
        <taxon>Lactobacillaceae</taxon>
        <taxon>Periweissella</taxon>
    </lineage>
</organism>
<evidence type="ECO:0000313" key="2">
    <source>
        <dbReference type="EMBL" id="CAH0417260.1"/>
    </source>
</evidence>
<accession>A0ABM8Z7U1</accession>
<dbReference type="PANTHER" id="PTHR41771">
    <property type="entry name" value="MEMBRANE PROTEIN-RELATED"/>
    <property type="match status" value="1"/>
</dbReference>
<feature type="transmembrane region" description="Helical" evidence="1">
    <location>
        <begin position="33"/>
        <end position="66"/>
    </location>
</feature>
<keyword evidence="1" id="KW-0472">Membrane</keyword>
<gene>
    <name evidence="2" type="ORF">WFA24289_01592</name>
</gene>
<dbReference type="Pfam" id="PF07907">
    <property type="entry name" value="YibE_F"/>
    <property type="match status" value="1"/>
</dbReference>
<dbReference type="InterPro" id="IPR014564">
    <property type="entry name" value="UCP031503_TM"/>
</dbReference>
<name>A0ABM8Z7U1_9LACO</name>
<evidence type="ECO:0000256" key="1">
    <source>
        <dbReference type="SAM" id="Phobius"/>
    </source>
</evidence>
<feature type="transmembrane region" description="Helical" evidence="1">
    <location>
        <begin position="117"/>
        <end position="142"/>
    </location>
</feature>
<dbReference type="PIRSF" id="PIRSF031503">
    <property type="entry name" value="UCP031503_mp"/>
    <property type="match status" value="1"/>
</dbReference>
<dbReference type="PANTHER" id="PTHR41771:SF1">
    <property type="entry name" value="MEMBRANE PROTEIN"/>
    <property type="match status" value="1"/>
</dbReference>
<keyword evidence="3" id="KW-1185">Reference proteome</keyword>
<comment type="caution">
    <text evidence="2">The sequence shown here is derived from an EMBL/GenBank/DDBJ whole genome shotgun (WGS) entry which is preliminary data.</text>
</comment>
<sequence>MSTMTALFIILALLLLIVGGKMGIQTIVSLVFNFFWLFLTITLIAWGFSPLIVVTITGIIILAMTIFLSDDNDQVTRVAFATGVVIMLILIAIIVPVEHYAAVQGFANEDSDALEGLSLNIGVNFLQITMVATILSTLGAIAEAAMAVAAGMQELISDNPDIPTNKLFGHGMHIGQQIISTAINTLFFGFMGSFLGLSIWFIRLNYGFADMINAKIFVSEFLLLIFSMIAVILAVPCTAWFMKLDLQRQNNSNHSD</sequence>
<reference evidence="2 3" key="1">
    <citation type="submission" date="2021-11" db="EMBL/GenBank/DDBJ databases">
        <authorList>
            <person name="Depoorter E."/>
        </authorList>
    </citation>
    <scope>NUCLEOTIDE SEQUENCE [LARGE SCALE GENOMIC DNA]</scope>
    <source>
        <strain evidence="2 3">LMG 24289</strain>
    </source>
</reference>
<proteinExistence type="predicted"/>
<dbReference type="Proteomes" id="UP000789707">
    <property type="component" value="Unassembled WGS sequence"/>
</dbReference>
<keyword evidence="1" id="KW-0812">Transmembrane</keyword>
<evidence type="ECO:0008006" key="4">
    <source>
        <dbReference type="Google" id="ProtNLM"/>
    </source>
</evidence>
<feature type="transmembrane region" description="Helical" evidence="1">
    <location>
        <begin position="182"/>
        <end position="202"/>
    </location>
</feature>
<dbReference type="InterPro" id="IPR012507">
    <property type="entry name" value="YibE_F"/>
</dbReference>
<evidence type="ECO:0000313" key="3">
    <source>
        <dbReference type="Proteomes" id="UP000789707"/>
    </source>
</evidence>
<feature type="transmembrane region" description="Helical" evidence="1">
    <location>
        <begin position="222"/>
        <end position="242"/>
    </location>
</feature>
<dbReference type="EMBL" id="CAKKNS010000007">
    <property type="protein sequence ID" value="CAH0417260.1"/>
    <property type="molecule type" value="Genomic_DNA"/>
</dbReference>
<feature type="transmembrane region" description="Helical" evidence="1">
    <location>
        <begin position="78"/>
        <end position="97"/>
    </location>
</feature>